<name>A0A6G1GUZ4_9PEZI</name>
<proteinExistence type="inferred from homology"/>
<dbReference type="InterPro" id="IPR020904">
    <property type="entry name" value="Sc_DH/Rdtase_CS"/>
</dbReference>
<dbReference type="GO" id="GO:0016616">
    <property type="term" value="F:oxidoreductase activity, acting on the CH-OH group of donors, NAD or NADP as acceptor"/>
    <property type="evidence" value="ECO:0007669"/>
    <property type="project" value="TreeGrafter"/>
</dbReference>
<dbReference type="Proteomes" id="UP000800041">
    <property type="component" value="Unassembled WGS sequence"/>
</dbReference>
<accession>A0A6G1GUZ4</accession>
<keyword evidence="2" id="KW-0521">NADP</keyword>
<evidence type="ECO:0000256" key="3">
    <source>
        <dbReference type="ARBA" id="ARBA00023002"/>
    </source>
</evidence>
<dbReference type="PRINTS" id="PR00081">
    <property type="entry name" value="GDHRDH"/>
</dbReference>
<evidence type="ECO:0000313" key="4">
    <source>
        <dbReference type="EMBL" id="KAF1984632.1"/>
    </source>
</evidence>
<dbReference type="Gene3D" id="3.40.50.720">
    <property type="entry name" value="NAD(P)-binding Rossmann-like Domain"/>
    <property type="match status" value="1"/>
</dbReference>
<protein>
    <submittedName>
        <fullName evidence="4">3-beta-hydroxysteroid dehydrogenase</fullName>
    </submittedName>
</protein>
<dbReference type="GO" id="GO:0005737">
    <property type="term" value="C:cytoplasm"/>
    <property type="evidence" value="ECO:0007669"/>
    <property type="project" value="TreeGrafter"/>
</dbReference>
<sequence>MGKNVAIITGGASGMGLGVSKSLAQKGWHVHVADLNVDAAKKTAEEIGGSFSATNVSDYASLHATFDQVYKEQGRINFVFANAGVGERVDFYAKLSDEAMESPPAELNKVVDIDLNSVINTSYLAQHYMSKTSKGNDQEKGPACLVLNASIAGIYPVRFCPIYTAAKHGVVGFARAIQRRFFEESGIRVNALCPGDVRTNLFKKEEWDVFTQMEWIEVGQIVKIVEMLLFDEGMRGRIVEAAPHGHFFHEVPRYTSVNVEKTLELDPSVTSLGK</sequence>
<organism evidence="4 5">
    <name type="scientific">Aulographum hederae CBS 113979</name>
    <dbReference type="NCBI Taxonomy" id="1176131"/>
    <lineage>
        <taxon>Eukaryota</taxon>
        <taxon>Fungi</taxon>
        <taxon>Dikarya</taxon>
        <taxon>Ascomycota</taxon>
        <taxon>Pezizomycotina</taxon>
        <taxon>Dothideomycetes</taxon>
        <taxon>Pleosporomycetidae</taxon>
        <taxon>Aulographales</taxon>
        <taxon>Aulographaceae</taxon>
    </lineage>
</organism>
<comment type="similarity">
    <text evidence="1">Belongs to the short-chain dehydrogenases/reductases (SDR) family.</text>
</comment>
<dbReference type="InterPro" id="IPR002347">
    <property type="entry name" value="SDR_fam"/>
</dbReference>
<dbReference type="Pfam" id="PF00106">
    <property type="entry name" value="adh_short"/>
    <property type="match status" value="1"/>
</dbReference>
<dbReference type="EMBL" id="ML977167">
    <property type="protein sequence ID" value="KAF1984632.1"/>
    <property type="molecule type" value="Genomic_DNA"/>
</dbReference>
<dbReference type="PANTHER" id="PTHR44229">
    <property type="entry name" value="15-HYDROXYPROSTAGLANDIN DEHYDROGENASE [NAD(+)]"/>
    <property type="match status" value="1"/>
</dbReference>
<evidence type="ECO:0000256" key="1">
    <source>
        <dbReference type="ARBA" id="ARBA00006484"/>
    </source>
</evidence>
<dbReference type="SUPFAM" id="SSF51735">
    <property type="entry name" value="NAD(P)-binding Rossmann-fold domains"/>
    <property type="match status" value="1"/>
</dbReference>
<dbReference type="AlphaFoldDB" id="A0A6G1GUZ4"/>
<keyword evidence="5" id="KW-1185">Reference proteome</keyword>
<dbReference type="PANTHER" id="PTHR44229:SF4">
    <property type="entry name" value="15-HYDROXYPROSTAGLANDIN DEHYDROGENASE [NAD(+)]"/>
    <property type="match status" value="1"/>
</dbReference>
<dbReference type="OrthoDB" id="37659at2759"/>
<keyword evidence="3" id="KW-0560">Oxidoreductase</keyword>
<dbReference type="InterPro" id="IPR036291">
    <property type="entry name" value="NAD(P)-bd_dom_sf"/>
</dbReference>
<dbReference type="PROSITE" id="PS00061">
    <property type="entry name" value="ADH_SHORT"/>
    <property type="match status" value="1"/>
</dbReference>
<reference evidence="4" key="1">
    <citation type="journal article" date="2020" name="Stud. Mycol.">
        <title>101 Dothideomycetes genomes: a test case for predicting lifestyles and emergence of pathogens.</title>
        <authorList>
            <person name="Haridas S."/>
            <person name="Albert R."/>
            <person name="Binder M."/>
            <person name="Bloem J."/>
            <person name="Labutti K."/>
            <person name="Salamov A."/>
            <person name="Andreopoulos B."/>
            <person name="Baker S."/>
            <person name="Barry K."/>
            <person name="Bills G."/>
            <person name="Bluhm B."/>
            <person name="Cannon C."/>
            <person name="Castanera R."/>
            <person name="Culley D."/>
            <person name="Daum C."/>
            <person name="Ezra D."/>
            <person name="Gonzalez J."/>
            <person name="Henrissat B."/>
            <person name="Kuo A."/>
            <person name="Liang C."/>
            <person name="Lipzen A."/>
            <person name="Lutzoni F."/>
            <person name="Magnuson J."/>
            <person name="Mondo S."/>
            <person name="Nolan M."/>
            <person name="Ohm R."/>
            <person name="Pangilinan J."/>
            <person name="Park H.-J."/>
            <person name="Ramirez L."/>
            <person name="Alfaro M."/>
            <person name="Sun H."/>
            <person name="Tritt A."/>
            <person name="Yoshinaga Y."/>
            <person name="Zwiers L.-H."/>
            <person name="Turgeon B."/>
            <person name="Goodwin S."/>
            <person name="Spatafora J."/>
            <person name="Crous P."/>
            <person name="Grigoriev I."/>
        </authorList>
    </citation>
    <scope>NUCLEOTIDE SEQUENCE</scope>
    <source>
        <strain evidence="4">CBS 113979</strain>
    </source>
</reference>
<evidence type="ECO:0000313" key="5">
    <source>
        <dbReference type="Proteomes" id="UP000800041"/>
    </source>
</evidence>
<gene>
    <name evidence="4" type="ORF">K402DRAFT_455777</name>
</gene>
<evidence type="ECO:0000256" key="2">
    <source>
        <dbReference type="ARBA" id="ARBA00022857"/>
    </source>
</evidence>